<evidence type="ECO:0000256" key="8">
    <source>
        <dbReference type="ARBA" id="ARBA00022786"/>
    </source>
</evidence>
<accession>A0AAD4N5I3</accession>
<dbReference type="GO" id="GO:0005634">
    <property type="term" value="C:nucleus"/>
    <property type="evidence" value="ECO:0007669"/>
    <property type="project" value="UniProtKB-SubCell"/>
</dbReference>
<evidence type="ECO:0000256" key="10">
    <source>
        <dbReference type="ARBA" id="ARBA00023242"/>
    </source>
</evidence>
<dbReference type="Proteomes" id="UP001201812">
    <property type="component" value="Unassembled WGS sequence"/>
</dbReference>
<reference evidence="15" key="1">
    <citation type="submission" date="2022-01" db="EMBL/GenBank/DDBJ databases">
        <title>Genome Sequence Resource for Two Populations of Ditylenchus destructor, the Migratory Endoparasitic Phytonematode.</title>
        <authorList>
            <person name="Zhang H."/>
            <person name="Lin R."/>
            <person name="Xie B."/>
        </authorList>
    </citation>
    <scope>NUCLEOTIDE SEQUENCE</scope>
    <source>
        <strain evidence="15">BazhouSP</strain>
    </source>
</reference>
<evidence type="ECO:0000256" key="13">
    <source>
        <dbReference type="PROSITE-ProRule" id="PRU00452"/>
    </source>
</evidence>
<comment type="similarity">
    <text evidence="3">Belongs to the NSE2 family.</text>
</comment>
<evidence type="ECO:0000256" key="3">
    <source>
        <dbReference type="ARBA" id="ARBA00008212"/>
    </source>
</evidence>
<keyword evidence="10" id="KW-0539">Nucleus</keyword>
<dbReference type="PANTHER" id="PTHR21330:SF1">
    <property type="entry name" value="E3 SUMO-PROTEIN LIGASE NSE2"/>
    <property type="match status" value="1"/>
</dbReference>
<comment type="caution">
    <text evidence="15">The sequence shown here is derived from an EMBL/GenBank/DDBJ whole genome shotgun (WGS) entry which is preliminary data.</text>
</comment>
<dbReference type="Gene3D" id="3.30.40.10">
    <property type="entry name" value="Zinc/RING finger domain, C3HC4 (zinc finger)"/>
    <property type="match status" value="1"/>
</dbReference>
<dbReference type="EMBL" id="JAKKPZ010000019">
    <property type="protein sequence ID" value="KAI1712115.1"/>
    <property type="molecule type" value="Genomic_DNA"/>
</dbReference>
<evidence type="ECO:0000256" key="4">
    <source>
        <dbReference type="ARBA" id="ARBA00020923"/>
    </source>
</evidence>
<feature type="domain" description="SP-RING-type" evidence="14">
    <location>
        <begin position="127"/>
        <end position="213"/>
    </location>
</feature>
<dbReference type="CDD" id="cd16651">
    <property type="entry name" value="SPL-RING_NSE2"/>
    <property type="match status" value="1"/>
</dbReference>
<proteinExistence type="inferred from homology"/>
<dbReference type="GO" id="GO:0016925">
    <property type="term" value="P:protein sumoylation"/>
    <property type="evidence" value="ECO:0007669"/>
    <property type="project" value="TreeGrafter"/>
</dbReference>
<dbReference type="InterPro" id="IPR026846">
    <property type="entry name" value="Nse2(Mms21)"/>
</dbReference>
<sequence>MTSQHASQSSQNELERMFGVIEKAMTGAERMAELVDDPQMRKKLATALEKLAEVDQEIDLDLKTIRELQNVTDNVEEGKKFKDLFEELRSKTNKQTAGRYKKRIIEMSKTIRNPPKVKTKVTRGGRDDDDMEVMSITYSIKDPITKQDIKDPVKNTNCGHVYDRESVRAFIADCKNRKMLCQCPVRSCPNKKQLDMLNMAPFPEFFNQLNTEE</sequence>
<dbReference type="InterPro" id="IPR004181">
    <property type="entry name" value="Znf_MIZ"/>
</dbReference>
<comment type="subcellular location">
    <subcellularLocation>
        <location evidence="1">Nucleus</location>
    </subcellularLocation>
</comment>
<evidence type="ECO:0000256" key="6">
    <source>
        <dbReference type="ARBA" id="ARBA00022723"/>
    </source>
</evidence>
<dbReference type="PROSITE" id="PS51044">
    <property type="entry name" value="ZF_SP_RING"/>
    <property type="match status" value="1"/>
</dbReference>
<dbReference type="Pfam" id="PF11789">
    <property type="entry name" value="zf-Nse"/>
    <property type="match status" value="1"/>
</dbReference>
<protein>
    <recommendedName>
        <fullName evidence="4">E3 SUMO-protein ligase NSE2</fullName>
    </recommendedName>
    <alternativeName>
        <fullName evidence="11">E3 SUMO-protein transferase NSE2</fullName>
    </alternativeName>
    <alternativeName>
        <fullName evidence="12">Non-structural maintenance of chromosomes element 2 homolog</fullName>
    </alternativeName>
</protein>
<keyword evidence="16" id="KW-1185">Reference proteome</keyword>
<keyword evidence="9" id="KW-0862">Zinc</keyword>
<evidence type="ECO:0000259" key="14">
    <source>
        <dbReference type="PROSITE" id="PS51044"/>
    </source>
</evidence>
<dbReference type="GO" id="GO:0000724">
    <property type="term" value="P:double-strand break repair via homologous recombination"/>
    <property type="evidence" value="ECO:0007669"/>
    <property type="project" value="InterPro"/>
</dbReference>
<keyword evidence="5" id="KW-0808">Transferase</keyword>
<gene>
    <name evidence="15" type="ORF">DdX_09657</name>
</gene>
<evidence type="ECO:0000256" key="12">
    <source>
        <dbReference type="ARBA" id="ARBA00032533"/>
    </source>
</evidence>
<evidence type="ECO:0000256" key="1">
    <source>
        <dbReference type="ARBA" id="ARBA00004123"/>
    </source>
</evidence>
<dbReference type="SUPFAM" id="SSF57850">
    <property type="entry name" value="RING/U-box"/>
    <property type="match status" value="1"/>
</dbReference>
<dbReference type="GO" id="GO:0061665">
    <property type="term" value="F:SUMO ligase activity"/>
    <property type="evidence" value="ECO:0007669"/>
    <property type="project" value="TreeGrafter"/>
</dbReference>
<evidence type="ECO:0000256" key="9">
    <source>
        <dbReference type="ARBA" id="ARBA00022833"/>
    </source>
</evidence>
<dbReference type="InterPro" id="IPR013083">
    <property type="entry name" value="Znf_RING/FYVE/PHD"/>
</dbReference>
<dbReference type="PANTHER" id="PTHR21330">
    <property type="entry name" value="E3 SUMO-PROTEIN LIGASE NSE2"/>
    <property type="match status" value="1"/>
</dbReference>
<keyword evidence="8" id="KW-0833">Ubl conjugation pathway</keyword>
<dbReference type="GO" id="GO:0008270">
    <property type="term" value="F:zinc ion binding"/>
    <property type="evidence" value="ECO:0007669"/>
    <property type="project" value="UniProtKB-KW"/>
</dbReference>
<comment type="pathway">
    <text evidence="2">Protein modification; protein sumoylation.</text>
</comment>
<evidence type="ECO:0000256" key="11">
    <source>
        <dbReference type="ARBA" id="ARBA00031731"/>
    </source>
</evidence>
<keyword evidence="7 13" id="KW-0863">Zinc-finger</keyword>
<keyword evidence="6" id="KW-0479">Metal-binding</keyword>
<organism evidence="15 16">
    <name type="scientific">Ditylenchus destructor</name>
    <dbReference type="NCBI Taxonomy" id="166010"/>
    <lineage>
        <taxon>Eukaryota</taxon>
        <taxon>Metazoa</taxon>
        <taxon>Ecdysozoa</taxon>
        <taxon>Nematoda</taxon>
        <taxon>Chromadorea</taxon>
        <taxon>Rhabditida</taxon>
        <taxon>Tylenchina</taxon>
        <taxon>Tylenchomorpha</taxon>
        <taxon>Sphaerularioidea</taxon>
        <taxon>Anguinidae</taxon>
        <taxon>Anguininae</taxon>
        <taxon>Ditylenchus</taxon>
    </lineage>
</organism>
<evidence type="ECO:0000256" key="5">
    <source>
        <dbReference type="ARBA" id="ARBA00022679"/>
    </source>
</evidence>
<evidence type="ECO:0000256" key="2">
    <source>
        <dbReference type="ARBA" id="ARBA00004718"/>
    </source>
</evidence>
<dbReference type="AlphaFoldDB" id="A0AAD4N5I3"/>
<evidence type="ECO:0000256" key="7">
    <source>
        <dbReference type="ARBA" id="ARBA00022771"/>
    </source>
</evidence>
<dbReference type="GO" id="GO:0030915">
    <property type="term" value="C:Smc5-Smc6 complex"/>
    <property type="evidence" value="ECO:0007669"/>
    <property type="project" value="InterPro"/>
</dbReference>
<evidence type="ECO:0000313" key="16">
    <source>
        <dbReference type="Proteomes" id="UP001201812"/>
    </source>
</evidence>
<name>A0AAD4N5I3_9BILA</name>
<evidence type="ECO:0000313" key="15">
    <source>
        <dbReference type="EMBL" id="KAI1712115.1"/>
    </source>
</evidence>